<feature type="compositionally biased region" description="Low complexity" evidence="1">
    <location>
        <begin position="9"/>
        <end position="23"/>
    </location>
</feature>
<protein>
    <recommendedName>
        <fullName evidence="4">BTB domain-containing protein</fullName>
    </recommendedName>
</protein>
<feature type="region of interest" description="Disordered" evidence="1">
    <location>
        <begin position="1"/>
        <end position="29"/>
    </location>
</feature>
<dbReference type="AlphaFoldDB" id="W9CF36"/>
<evidence type="ECO:0008006" key="4">
    <source>
        <dbReference type="Google" id="ProtNLM"/>
    </source>
</evidence>
<sequence length="722" mass="80447">MIAGKTELSSRGSLSSTSSSSSSNTLVLRQREGEASRGYDMQFSDIIDVDIRQEVGMIRSSYPSYPLLYLIYVLVRSNRSLDQARDFLENTHRNRAQYLPITSITNIDDVKDDVMRNKVESIRTVAPWVTVWWALYALQVCDGSIDCATSLLLEGAVDASNDPRPQIAPVSGAHVYSPATPTARRNVLGKLPVDLPSDSDSSVFGCTTPSQTSGEESFHTSLSSIEPSHQTPNSPLVNTSEDDKDSTAEETDTLVASPYFNNRRVVGIDKGKGVAKTEPDHSSDINMNGVLSFKKGSQAKKNEKQNGDCKFCGKDLGSWLARNNHESSCRRRTRQVCVKCKKEVSKANIRRHESRCDGPRNPRRDGSEFAERDVFMFNSRRKSVSRGSSPSIDSDFPTEEELQKALQLCDGDVEDAVHLEMEASTSGEEDDDRGSYSQQENPLKRKLGSPSRSRTQIGDTEAGLQPASQWIKTTFLDLCQNSTNLTLVHLSGTETHAIPTKLMCDNSKYLKDLISPTGDQDAALKEINLLDVEPTLFDAIIQYMVCHNVSFGPQLSEIQAITSIVNFIVLAEKFKVAGPATTMYPTLEAILKQDRKGPHPPSVLKVGHVHKIFSNLDDPHHPIRKLFVRASVRPHIKEKNDNNVILDDSDDEYEVDADDVDFRNQPAHLAWKLNRDFGMALLAKVDQTNRNRERRPIFPNSKNSKSFSEWFTDPLDGSQFTL</sequence>
<dbReference type="OrthoDB" id="636773at2759"/>
<feature type="region of interest" description="Disordered" evidence="1">
    <location>
        <begin position="423"/>
        <end position="461"/>
    </location>
</feature>
<dbReference type="EMBL" id="AYSA01000189">
    <property type="protein sequence ID" value="ESZ95342.1"/>
    <property type="molecule type" value="Genomic_DNA"/>
</dbReference>
<dbReference type="Proteomes" id="UP000019487">
    <property type="component" value="Unassembled WGS sequence"/>
</dbReference>
<reference evidence="2 3" key="1">
    <citation type="journal article" date="2014" name="Genome Announc.">
        <title>Draft genome sequence of Sclerotinia borealis, a psychrophilic plant pathogenic fungus.</title>
        <authorList>
            <person name="Mardanov A.V."/>
            <person name="Beletsky A.V."/>
            <person name="Kadnikov V.V."/>
            <person name="Ignatov A.N."/>
            <person name="Ravin N.V."/>
        </authorList>
    </citation>
    <scope>NUCLEOTIDE SEQUENCE [LARGE SCALE GENOMIC DNA]</scope>
    <source>
        <strain evidence="3">F-4157</strain>
    </source>
</reference>
<dbReference type="HOGENOM" id="CLU_377210_0_0_1"/>
<accession>W9CF36</accession>
<proteinExistence type="predicted"/>
<feature type="region of interest" description="Disordered" evidence="1">
    <location>
        <begin position="351"/>
        <end position="372"/>
    </location>
</feature>
<evidence type="ECO:0000313" key="3">
    <source>
        <dbReference type="Proteomes" id="UP000019487"/>
    </source>
</evidence>
<evidence type="ECO:0000256" key="1">
    <source>
        <dbReference type="SAM" id="MobiDB-lite"/>
    </source>
</evidence>
<comment type="caution">
    <text evidence="2">The sequence shown here is derived from an EMBL/GenBank/DDBJ whole genome shotgun (WGS) entry which is preliminary data.</text>
</comment>
<gene>
    <name evidence="2" type="ORF">SBOR_4276</name>
</gene>
<organism evidence="2 3">
    <name type="scientific">Sclerotinia borealis (strain F-4128)</name>
    <dbReference type="NCBI Taxonomy" id="1432307"/>
    <lineage>
        <taxon>Eukaryota</taxon>
        <taxon>Fungi</taxon>
        <taxon>Dikarya</taxon>
        <taxon>Ascomycota</taxon>
        <taxon>Pezizomycotina</taxon>
        <taxon>Leotiomycetes</taxon>
        <taxon>Helotiales</taxon>
        <taxon>Sclerotiniaceae</taxon>
        <taxon>Sclerotinia</taxon>
    </lineage>
</organism>
<keyword evidence="3" id="KW-1185">Reference proteome</keyword>
<feature type="compositionally biased region" description="Acidic residues" evidence="1">
    <location>
        <begin position="240"/>
        <end position="252"/>
    </location>
</feature>
<evidence type="ECO:0000313" key="2">
    <source>
        <dbReference type="EMBL" id="ESZ95342.1"/>
    </source>
</evidence>
<feature type="region of interest" description="Disordered" evidence="1">
    <location>
        <begin position="198"/>
        <end position="255"/>
    </location>
</feature>
<feature type="compositionally biased region" description="Polar residues" evidence="1">
    <location>
        <begin position="204"/>
        <end position="239"/>
    </location>
</feature>
<name>W9CF36_SCLBF</name>